<name>A0A5R8KAM0_9BACT</name>
<dbReference type="OrthoDB" id="1164628at2"/>
<evidence type="ECO:0000313" key="4">
    <source>
        <dbReference type="Proteomes" id="UP000306196"/>
    </source>
</evidence>
<accession>A0A5R8KAM0</accession>
<feature type="region of interest" description="Disordered" evidence="1">
    <location>
        <begin position="159"/>
        <end position="192"/>
    </location>
</feature>
<dbReference type="RefSeq" id="WP_138088456.1">
    <property type="nucleotide sequence ID" value="NZ_VAUV01000022.1"/>
</dbReference>
<sequence>MKPSRLLFIPALLCLLTPFLSAQDQDHDPSTPWTGNWNSTYGQLRLTQEGDRVYGDYSNRGHFEARTREDLPGVLRGTFQRNDGKWGFIQFILSETKDSFSGAWAYEKFPAEGTVNWRATRTSLTPDPIVNAVNRDHYWADPYAEIDSPPDQIMNWISGPKTDTDTMQKDSPPMQKDAPADQDTPAPDTDVDGAYADHFQTPEKLAAAIFTPYTGDGNPVIPPPVSSAALPDAPTGYLHLDGPLANAVQSYFEAIDEKPELAIGFDPLIDGQDYDITDFKIHPAEVSETPSGRRPGLVVVTFKNLGEPREIWLGVEDVGGERPWKLTAIRAEKGHEGRKYDLYQVLENAAYADDQASTQPASPDFSADKSERADLLLHFVKMNDPALAGRLKSEFEPLGHLHQEGRVVRRCGEYGDTPIGNSAVPPFITLWRKKQPQPGEPTIFELQLHGETLLLDERGKPLVVNDPNLGSFNTKPVITEVRFEPTPEIATIAPNEAQEETLGHYLFSRPMDQIAEMESFLIPLKDRPAATLALFREGHLVSGIEFTYLEKDYSGWRFTSRTWASKSPNTFLVEMLDKDGSPKTGESTSWIIFRNTKDFLLTRHNQGTLSDDRRIWPEVKLRDEPQFNFFHAFTNLPSVTFDNPESGIPIIESLVENWAKLIAP</sequence>
<protein>
    <submittedName>
        <fullName evidence="3">Uncharacterized protein</fullName>
    </submittedName>
</protein>
<organism evidence="3 4">
    <name type="scientific">Phragmitibacter flavus</name>
    <dbReference type="NCBI Taxonomy" id="2576071"/>
    <lineage>
        <taxon>Bacteria</taxon>
        <taxon>Pseudomonadati</taxon>
        <taxon>Verrucomicrobiota</taxon>
        <taxon>Verrucomicrobiia</taxon>
        <taxon>Verrucomicrobiales</taxon>
        <taxon>Verrucomicrobiaceae</taxon>
        <taxon>Phragmitibacter</taxon>
    </lineage>
</organism>
<feature type="chain" id="PRO_5024373160" evidence="2">
    <location>
        <begin position="23"/>
        <end position="664"/>
    </location>
</feature>
<dbReference type="AlphaFoldDB" id="A0A5R8KAM0"/>
<evidence type="ECO:0000256" key="1">
    <source>
        <dbReference type="SAM" id="MobiDB-lite"/>
    </source>
</evidence>
<keyword evidence="4" id="KW-1185">Reference proteome</keyword>
<reference evidence="3 4" key="1">
    <citation type="submission" date="2019-05" db="EMBL/GenBank/DDBJ databases">
        <title>Verrucobacter flavum gen. nov., sp. nov. a new member of the family Verrucomicrobiaceae.</title>
        <authorList>
            <person name="Szuroczki S."/>
            <person name="Abbaszade G."/>
            <person name="Szabo A."/>
            <person name="Felfoldi T."/>
            <person name="Schumann P."/>
            <person name="Boka K."/>
            <person name="Keki Z."/>
            <person name="Toumi M."/>
            <person name="Toth E."/>
        </authorList>
    </citation>
    <scope>NUCLEOTIDE SEQUENCE [LARGE SCALE GENOMIC DNA]</scope>
    <source>
        <strain evidence="3 4">MG-N-17</strain>
    </source>
</reference>
<keyword evidence="2" id="KW-0732">Signal</keyword>
<evidence type="ECO:0000313" key="3">
    <source>
        <dbReference type="EMBL" id="TLD68579.1"/>
    </source>
</evidence>
<evidence type="ECO:0000256" key="2">
    <source>
        <dbReference type="SAM" id="SignalP"/>
    </source>
</evidence>
<gene>
    <name evidence="3" type="ORF">FEM03_21920</name>
</gene>
<proteinExistence type="predicted"/>
<dbReference type="EMBL" id="VAUV01000022">
    <property type="protein sequence ID" value="TLD68579.1"/>
    <property type="molecule type" value="Genomic_DNA"/>
</dbReference>
<dbReference type="Proteomes" id="UP000306196">
    <property type="component" value="Unassembled WGS sequence"/>
</dbReference>
<comment type="caution">
    <text evidence="3">The sequence shown here is derived from an EMBL/GenBank/DDBJ whole genome shotgun (WGS) entry which is preliminary data.</text>
</comment>
<feature type="signal peptide" evidence="2">
    <location>
        <begin position="1"/>
        <end position="22"/>
    </location>
</feature>